<evidence type="ECO:0000256" key="5">
    <source>
        <dbReference type="PIRSR" id="PIRSR001434-2"/>
    </source>
</evidence>
<dbReference type="InterPro" id="IPR015422">
    <property type="entry name" value="PyrdxlP-dep_Trfase_small"/>
</dbReference>
<evidence type="ECO:0000256" key="6">
    <source>
        <dbReference type="RuleBase" id="RU362118"/>
    </source>
</evidence>
<dbReference type="GO" id="GO:0006535">
    <property type="term" value="P:cysteine biosynthetic process from serine"/>
    <property type="evidence" value="ECO:0007669"/>
    <property type="project" value="TreeGrafter"/>
</dbReference>
<evidence type="ECO:0000313" key="7">
    <source>
        <dbReference type="EMBL" id="GGX05962.1"/>
    </source>
</evidence>
<accession>A0A918JTC4</accession>
<reference evidence="7 8" key="1">
    <citation type="journal article" date="2014" name="Int. J. Syst. Evol. Microbiol.">
        <title>Complete genome sequence of Corynebacterium casei LMG S-19264T (=DSM 44701T), isolated from a smear-ripened cheese.</title>
        <authorList>
            <consortium name="US DOE Joint Genome Institute (JGI-PGF)"/>
            <person name="Walter F."/>
            <person name="Albersmeier A."/>
            <person name="Kalinowski J."/>
            <person name="Ruckert C."/>
        </authorList>
    </citation>
    <scope>NUCLEOTIDE SEQUENCE [LARGE SCALE GENOMIC DNA]</scope>
    <source>
        <strain evidence="7 8">KCTC 12285</strain>
    </source>
</reference>
<comment type="cofactor">
    <cofactor evidence="1 6">
        <name>pyridoxal 5'-phosphate</name>
        <dbReference type="ChEBI" id="CHEBI:597326"/>
    </cofactor>
</comment>
<dbReference type="PANTHER" id="PTHR43797">
    <property type="entry name" value="HOMOCYSTEINE/CYSTEINE SYNTHASE"/>
    <property type="match status" value="1"/>
</dbReference>
<keyword evidence="4 5" id="KW-0663">Pyridoxal phosphate</keyword>
<dbReference type="SUPFAM" id="SSF53383">
    <property type="entry name" value="PLP-dependent transferases"/>
    <property type="match status" value="1"/>
</dbReference>
<dbReference type="GO" id="GO:0004124">
    <property type="term" value="F:cysteine synthase activity"/>
    <property type="evidence" value="ECO:0007669"/>
    <property type="project" value="TreeGrafter"/>
</dbReference>
<dbReference type="InterPro" id="IPR015421">
    <property type="entry name" value="PyrdxlP-dep_Trfase_major"/>
</dbReference>
<dbReference type="InterPro" id="IPR015424">
    <property type="entry name" value="PyrdxlP-dep_Trfase"/>
</dbReference>
<dbReference type="GO" id="GO:0005737">
    <property type="term" value="C:cytoplasm"/>
    <property type="evidence" value="ECO:0007669"/>
    <property type="project" value="TreeGrafter"/>
</dbReference>
<dbReference type="FunFam" id="3.40.640.10:FF:000035">
    <property type="entry name" value="O-succinylhomoserine sulfhydrylase"/>
    <property type="match status" value="1"/>
</dbReference>
<dbReference type="RefSeq" id="WP_027410943.1">
    <property type="nucleotide sequence ID" value="NZ_BMWS01000002.1"/>
</dbReference>
<comment type="similarity">
    <text evidence="2 6">Belongs to the trans-sulfuration enzymes family.</text>
</comment>
<dbReference type="Proteomes" id="UP000601108">
    <property type="component" value="Unassembled WGS sequence"/>
</dbReference>
<evidence type="ECO:0000313" key="8">
    <source>
        <dbReference type="Proteomes" id="UP000601108"/>
    </source>
</evidence>
<evidence type="ECO:0000256" key="4">
    <source>
        <dbReference type="ARBA" id="ARBA00022898"/>
    </source>
</evidence>
<dbReference type="GO" id="GO:0030170">
    <property type="term" value="F:pyridoxal phosphate binding"/>
    <property type="evidence" value="ECO:0007669"/>
    <property type="project" value="InterPro"/>
</dbReference>
<dbReference type="AlphaFoldDB" id="A0A918JTC4"/>
<dbReference type="GO" id="GO:0071269">
    <property type="term" value="P:L-homocysteine biosynthetic process"/>
    <property type="evidence" value="ECO:0007669"/>
    <property type="project" value="TreeGrafter"/>
</dbReference>
<gene>
    <name evidence="7" type="primary">metY</name>
    <name evidence="7" type="ORF">GCM10007384_04580</name>
</gene>
<keyword evidence="3" id="KW-0808">Transferase</keyword>
<dbReference type="Pfam" id="PF01053">
    <property type="entry name" value="Cys_Met_Meta_PP"/>
    <property type="match status" value="1"/>
</dbReference>
<dbReference type="EMBL" id="BMWS01000002">
    <property type="protein sequence ID" value="GGX05962.1"/>
    <property type="molecule type" value="Genomic_DNA"/>
</dbReference>
<dbReference type="NCBIfam" id="TIGR01326">
    <property type="entry name" value="OAH_OAS_sulfhy"/>
    <property type="match status" value="1"/>
</dbReference>
<dbReference type="PIRSF" id="PIRSF001434">
    <property type="entry name" value="CGS"/>
    <property type="match status" value="1"/>
</dbReference>
<dbReference type="CDD" id="cd00614">
    <property type="entry name" value="CGS_like"/>
    <property type="match status" value="1"/>
</dbReference>
<dbReference type="GO" id="GO:0019346">
    <property type="term" value="P:transsulfuration"/>
    <property type="evidence" value="ECO:0007669"/>
    <property type="project" value="InterPro"/>
</dbReference>
<proteinExistence type="inferred from homology"/>
<evidence type="ECO:0000256" key="1">
    <source>
        <dbReference type="ARBA" id="ARBA00001933"/>
    </source>
</evidence>
<dbReference type="Gene3D" id="3.90.1150.10">
    <property type="entry name" value="Aspartate Aminotransferase, domain 1"/>
    <property type="match status" value="1"/>
</dbReference>
<keyword evidence="8" id="KW-1185">Reference proteome</keyword>
<organism evidence="7 8">
    <name type="scientific">Aquimarina muelleri</name>
    <dbReference type="NCBI Taxonomy" id="279356"/>
    <lineage>
        <taxon>Bacteria</taxon>
        <taxon>Pseudomonadati</taxon>
        <taxon>Bacteroidota</taxon>
        <taxon>Flavobacteriia</taxon>
        <taxon>Flavobacteriales</taxon>
        <taxon>Flavobacteriaceae</taxon>
        <taxon>Aquimarina</taxon>
    </lineage>
</organism>
<dbReference type="Gene3D" id="3.40.640.10">
    <property type="entry name" value="Type I PLP-dependent aspartate aminotransferase-like (Major domain)"/>
    <property type="match status" value="1"/>
</dbReference>
<feature type="modified residue" description="N6-(pyridoxal phosphate)lysine" evidence="5">
    <location>
        <position position="207"/>
    </location>
</feature>
<dbReference type="InterPro" id="IPR006235">
    <property type="entry name" value="OAc-hSer/O-AcSer_sulfhydrylase"/>
</dbReference>
<evidence type="ECO:0000256" key="3">
    <source>
        <dbReference type="ARBA" id="ARBA00022679"/>
    </source>
</evidence>
<evidence type="ECO:0000256" key="2">
    <source>
        <dbReference type="ARBA" id="ARBA00009077"/>
    </source>
</evidence>
<dbReference type="InterPro" id="IPR000277">
    <property type="entry name" value="Cys/Met-Metab_PyrdxlP-dep_enz"/>
</dbReference>
<comment type="caution">
    <text evidence="7">The sequence shown here is derived from an EMBL/GenBank/DDBJ whole genome shotgun (WGS) entry which is preliminary data.</text>
</comment>
<name>A0A918JTC4_9FLAO</name>
<protein>
    <submittedName>
        <fullName evidence="7">O-acetylhomoserine aminocarboxypropyltransferase</fullName>
    </submittedName>
</protein>
<sequence length="431" mass="46572">MSTQKFATKALHAGHDVSANGGTRAVPIYQTTSYVFKDSDHAANVFNLSESGFIYTRLNNPTNDILEQRLAALEGGIGAVVTASGTAAINTTLLTLLKAGDHIVASNSLYGGTYNLLNVTLPRFGITTTFVDPSRPENFEKAVQENTRVFFVESLGNPKLDVLDLKEISSKAKEAKVPLIVDNTVATPALLNPIEYGANIVIHSLTKYISGNGTSLGGVIIDAGTFDWSNGKFSEFTEPSAGYHGLVYHEALGAAAFIAKARIEGLRDHGAALSPFNAFQILQGLETLEIRVKKHSENALELAKWLENQDEVVWVKYPGLKNDTYYQLGQKYLPKGQSGIITFGVKGGFDSAKIIADETKLFSLLANIGDSKSLIIHPASTTHQQLDEKQQESTGVKKDLIRLSVGIEDVEDLKADLKAAFAKIITTVKSN</sequence>
<dbReference type="GO" id="GO:0003961">
    <property type="term" value="F:O-acetylhomoserine aminocarboxypropyltransferase activity"/>
    <property type="evidence" value="ECO:0007669"/>
    <property type="project" value="TreeGrafter"/>
</dbReference>
<dbReference type="PANTHER" id="PTHR43797:SF2">
    <property type="entry name" value="HOMOCYSTEINE_CYSTEINE SYNTHASE"/>
    <property type="match status" value="1"/>
</dbReference>